<protein>
    <submittedName>
        <fullName evidence="2">Uncharacterized protein</fullName>
    </submittedName>
</protein>
<dbReference type="EMBL" id="PIOC01000024">
    <property type="protein sequence ID" value="RDW16509.1"/>
    <property type="molecule type" value="Genomic_DNA"/>
</dbReference>
<proteinExistence type="predicted"/>
<feature type="transmembrane region" description="Helical" evidence="1">
    <location>
        <begin position="63"/>
        <end position="86"/>
    </location>
</feature>
<dbReference type="Proteomes" id="UP000257143">
    <property type="component" value="Unassembled WGS sequence"/>
</dbReference>
<keyword evidence="3" id="KW-1185">Reference proteome</keyword>
<accession>A0A3D8PMN3</accession>
<evidence type="ECO:0000313" key="3">
    <source>
        <dbReference type="Proteomes" id="UP000257143"/>
    </source>
</evidence>
<dbReference type="RefSeq" id="WP_115774307.1">
    <property type="nucleotide sequence ID" value="NZ_PIOC01000024.1"/>
</dbReference>
<feature type="transmembrane region" description="Helical" evidence="1">
    <location>
        <begin position="33"/>
        <end position="51"/>
    </location>
</feature>
<gene>
    <name evidence="2" type="ORF">CWR48_15800</name>
</gene>
<organism evidence="2 3">
    <name type="scientific">Oceanobacillus arenosus</name>
    <dbReference type="NCBI Taxonomy" id="1229153"/>
    <lineage>
        <taxon>Bacteria</taxon>
        <taxon>Bacillati</taxon>
        <taxon>Bacillota</taxon>
        <taxon>Bacilli</taxon>
        <taxon>Bacillales</taxon>
        <taxon>Bacillaceae</taxon>
        <taxon>Oceanobacillus</taxon>
    </lineage>
</organism>
<keyword evidence="1" id="KW-0812">Transmembrane</keyword>
<evidence type="ECO:0000313" key="2">
    <source>
        <dbReference type="EMBL" id="RDW16509.1"/>
    </source>
</evidence>
<sequence length="139" mass="15360">MIVKLNGDYWFDTDRPIDDEVIVLMKSNKIKKFAMMVWTASGVLFAQSVHAESFYESMRPLTHVFQDIALGLGILFALAGFILLGFKRRMGTTTLKTTAMVVGGVFLVPSLLMLVAIVGTLLNEALTEAFQNVRNGVSQ</sequence>
<feature type="transmembrane region" description="Helical" evidence="1">
    <location>
        <begin position="98"/>
        <end position="122"/>
    </location>
</feature>
<comment type="caution">
    <text evidence="2">The sequence shown here is derived from an EMBL/GenBank/DDBJ whole genome shotgun (WGS) entry which is preliminary data.</text>
</comment>
<keyword evidence="1" id="KW-1133">Transmembrane helix</keyword>
<evidence type="ECO:0000256" key="1">
    <source>
        <dbReference type="SAM" id="Phobius"/>
    </source>
</evidence>
<name>A0A3D8PMN3_9BACI</name>
<keyword evidence="1" id="KW-0472">Membrane</keyword>
<dbReference type="OrthoDB" id="2969916at2"/>
<reference evidence="3" key="1">
    <citation type="submission" date="2017-11" db="EMBL/GenBank/DDBJ databases">
        <authorList>
            <person name="Zhu W."/>
        </authorList>
    </citation>
    <scope>NUCLEOTIDE SEQUENCE [LARGE SCALE GENOMIC DNA]</scope>
    <source>
        <strain evidence="3">CAU 1183</strain>
    </source>
</reference>
<dbReference type="AlphaFoldDB" id="A0A3D8PMN3"/>